<organism evidence="3 4">
    <name type="scientific">Alicyclobacillus cycloheptanicus</name>
    <dbReference type="NCBI Taxonomy" id="1457"/>
    <lineage>
        <taxon>Bacteria</taxon>
        <taxon>Bacillati</taxon>
        <taxon>Bacillota</taxon>
        <taxon>Bacilli</taxon>
        <taxon>Bacillales</taxon>
        <taxon>Alicyclobacillaceae</taxon>
        <taxon>Alicyclobacillus</taxon>
    </lineage>
</organism>
<dbReference type="RefSeq" id="WP_274454926.1">
    <property type="nucleotide sequence ID" value="NZ_CP067097.1"/>
</dbReference>
<dbReference type="Proteomes" id="UP001232973">
    <property type="component" value="Unassembled WGS sequence"/>
</dbReference>
<evidence type="ECO:0000259" key="2">
    <source>
        <dbReference type="SMART" id="SM00903"/>
    </source>
</evidence>
<keyword evidence="1" id="KW-0560">Oxidoreductase</keyword>
<evidence type="ECO:0000256" key="1">
    <source>
        <dbReference type="ARBA" id="ARBA00023002"/>
    </source>
</evidence>
<dbReference type="Gene3D" id="2.30.110.10">
    <property type="entry name" value="Electron Transport, Fmn-binding Protein, Chain A"/>
    <property type="match status" value="1"/>
</dbReference>
<dbReference type="Pfam" id="PF01613">
    <property type="entry name" value="Flavin_Reduct"/>
    <property type="match status" value="1"/>
</dbReference>
<protein>
    <submittedName>
        <fullName evidence="3">Flavin reductase (DIM6/NTAB) family NADH-FMN oxidoreductase RutF</fullName>
    </submittedName>
</protein>
<dbReference type="InterPro" id="IPR050268">
    <property type="entry name" value="NADH-dep_flavin_reductase"/>
</dbReference>
<comment type="caution">
    <text evidence="3">The sequence shown here is derived from an EMBL/GenBank/DDBJ whole genome shotgun (WGS) entry which is preliminary data.</text>
</comment>
<dbReference type="InterPro" id="IPR012349">
    <property type="entry name" value="Split_barrel_FMN-bd"/>
</dbReference>
<name>A0ABT9XFT8_9BACL</name>
<evidence type="ECO:0000313" key="3">
    <source>
        <dbReference type="EMBL" id="MDQ0189135.1"/>
    </source>
</evidence>
<reference evidence="3 4" key="1">
    <citation type="submission" date="2023-07" db="EMBL/GenBank/DDBJ databases">
        <title>Genomic Encyclopedia of Type Strains, Phase IV (KMG-IV): sequencing the most valuable type-strain genomes for metagenomic binning, comparative biology and taxonomic classification.</title>
        <authorList>
            <person name="Goeker M."/>
        </authorList>
    </citation>
    <scope>NUCLEOTIDE SEQUENCE [LARGE SCALE GENOMIC DNA]</scope>
    <source>
        <strain evidence="3 4">DSM 4006</strain>
    </source>
</reference>
<feature type="domain" description="Flavin reductase like" evidence="2">
    <location>
        <begin position="14"/>
        <end position="158"/>
    </location>
</feature>
<gene>
    <name evidence="3" type="ORF">J2S03_000951</name>
</gene>
<dbReference type="EMBL" id="JAUSTP010000004">
    <property type="protein sequence ID" value="MDQ0189135.1"/>
    <property type="molecule type" value="Genomic_DNA"/>
</dbReference>
<dbReference type="SMART" id="SM00903">
    <property type="entry name" value="Flavin_Reduct"/>
    <property type="match status" value="1"/>
</dbReference>
<dbReference type="SUPFAM" id="SSF50475">
    <property type="entry name" value="FMN-binding split barrel"/>
    <property type="match status" value="1"/>
</dbReference>
<proteinExistence type="predicted"/>
<accession>A0ABT9XFT8</accession>
<dbReference type="PANTHER" id="PTHR30466:SF1">
    <property type="entry name" value="FMN REDUCTASE (NADH) RUTF"/>
    <property type="match status" value="1"/>
</dbReference>
<dbReference type="PANTHER" id="PTHR30466">
    <property type="entry name" value="FLAVIN REDUCTASE"/>
    <property type="match status" value="1"/>
</dbReference>
<sequence length="166" mass="18158">MAEVLDGNTFRRAMGLFATGVTVITTEVNHEIHAMTANAFSSVSLHPPLILVCLNRGTKMERHLQHSARFAVNFLADDQERLSRHFAGGQGNDRAPDFSFSTFAGTPRLDGTLATVACAVHRVLDGGDHVIVLGQVQDIVIDESEPGPLLFWKGKYHNLDKPVAHM</sequence>
<dbReference type="InterPro" id="IPR002563">
    <property type="entry name" value="Flavin_Rdtase-like_dom"/>
</dbReference>
<evidence type="ECO:0000313" key="4">
    <source>
        <dbReference type="Proteomes" id="UP001232973"/>
    </source>
</evidence>
<keyword evidence="4" id="KW-1185">Reference proteome</keyword>